<evidence type="ECO:0000256" key="1">
    <source>
        <dbReference type="SAM" id="Phobius"/>
    </source>
</evidence>
<protein>
    <submittedName>
        <fullName evidence="2">Uncharacterized membrane-anchored protein YjiN (DUF445 family)</fullName>
    </submittedName>
</protein>
<keyword evidence="3" id="KW-1185">Reference proteome</keyword>
<dbReference type="Proteomes" id="UP000532769">
    <property type="component" value="Unassembled WGS sequence"/>
</dbReference>
<comment type="caution">
    <text evidence="2">The sequence shown here is derived from an EMBL/GenBank/DDBJ whole genome shotgun (WGS) entry which is preliminary data.</text>
</comment>
<keyword evidence="1" id="KW-0472">Membrane</keyword>
<dbReference type="Pfam" id="PF04286">
    <property type="entry name" value="DUF445"/>
    <property type="match status" value="1"/>
</dbReference>
<feature type="transmembrane region" description="Helical" evidence="1">
    <location>
        <begin position="437"/>
        <end position="456"/>
    </location>
</feature>
<accession>A0A846MDD9</accession>
<dbReference type="PANTHER" id="PTHR38442:SF1">
    <property type="entry name" value="INNER MEMBRANE PROTEIN"/>
    <property type="match status" value="1"/>
</dbReference>
<proteinExistence type="predicted"/>
<dbReference type="EMBL" id="JAASRS010000001">
    <property type="protein sequence ID" value="NIK15031.1"/>
    <property type="molecule type" value="Genomic_DNA"/>
</dbReference>
<name>A0A846MDD9_9BACL</name>
<keyword evidence="1" id="KW-1133">Transmembrane helix</keyword>
<evidence type="ECO:0000313" key="2">
    <source>
        <dbReference type="EMBL" id="NIK15031.1"/>
    </source>
</evidence>
<feature type="transmembrane region" description="Helical" evidence="1">
    <location>
        <begin position="53"/>
        <end position="71"/>
    </location>
</feature>
<evidence type="ECO:0000313" key="3">
    <source>
        <dbReference type="Proteomes" id="UP000532769"/>
    </source>
</evidence>
<dbReference type="GO" id="GO:0005886">
    <property type="term" value="C:plasma membrane"/>
    <property type="evidence" value="ECO:0007669"/>
    <property type="project" value="TreeGrafter"/>
</dbReference>
<dbReference type="AlphaFoldDB" id="A0A846MDD9"/>
<reference evidence="2 3" key="1">
    <citation type="submission" date="2020-03" db="EMBL/GenBank/DDBJ databases">
        <title>Genomic Encyclopedia of Archaeal and Bacterial Type Strains, Phase II (KMG-II): from individual species to whole genera.</title>
        <authorList>
            <person name="Goeker M."/>
        </authorList>
    </citation>
    <scope>NUCLEOTIDE SEQUENCE [LARGE SCALE GENOMIC DNA]</scope>
    <source>
        <strain evidence="2 3">DSM 4749</strain>
    </source>
</reference>
<gene>
    <name evidence="2" type="ORF">BDD39_001541</name>
</gene>
<keyword evidence="1" id="KW-0812">Transmembrane</keyword>
<sequence length="460" mass="52500">MDEIFGIFSGKAGHRTPLCITSQSFGYSKFIIIKDEGSMISKKSKQPKKSKRLASFSLAVMGAGFVATIPFQGSLLGNLLQGGFEAGLVGGLADWFAVTALFRHPLGLPIPHTALLPKNRKRITKALVSTLENDWLSKESIRNKIKQINFTEKMLPVLERELHSDSVKKGVVSLAVQMIRQINVEEIAPFVEKEIKSSFRSIEMSTVLQSAINQVLIREYEEKALDYLLDKAEEWIRERNTKNQLGNLAIRVLDHIEFDGFLRIALKSFQNLLNEEKLGSILQILLLRVVSSLRQKDDMNRKALLLRIRKELRNIKDNKKLLEEIENWKDRLIDGWELAENITEILQKTQQKALVFVQDSQFMDEYLLPFLTRLLNDLKEDPAKVHIIENWIHKQIANLVEENHSKIGQLVQENLDKLDDETLIHMMENKIGTDLQWIRVNGAICGFIIGIFLAGIKALI</sequence>
<organism evidence="2 3">
    <name type="scientific">Saccharococcus thermophilus</name>
    <dbReference type="NCBI Taxonomy" id="29396"/>
    <lineage>
        <taxon>Bacteria</taxon>
        <taxon>Bacillati</taxon>
        <taxon>Bacillota</taxon>
        <taxon>Bacilli</taxon>
        <taxon>Bacillales</taxon>
        <taxon>Anoxybacillaceae</taxon>
        <taxon>Saccharococcus</taxon>
    </lineage>
</organism>
<dbReference type="PANTHER" id="PTHR38442">
    <property type="entry name" value="INNER MEMBRANE PROTEIN-RELATED"/>
    <property type="match status" value="1"/>
</dbReference>
<dbReference type="InterPro" id="IPR007383">
    <property type="entry name" value="DUF445"/>
</dbReference>